<dbReference type="InterPro" id="IPR007809">
    <property type="entry name" value="FlgN-like"/>
</dbReference>
<dbReference type="RefSeq" id="WP_101892999.1">
    <property type="nucleotide sequence ID" value="NZ_CP022684.1"/>
</dbReference>
<name>A0A2K9LH26_9GAMM</name>
<keyword evidence="5" id="KW-1185">Reference proteome</keyword>
<evidence type="ECO:0000256" key="3">
    <source>
        <dbReference type="ARBA" id="ARBA00022795"/>
    </source>
</evidence>
<evidence type="ECO:0008006" key="6">
    <source>
        <dbReference type="Google" id="ProtNLM"/>
    </source>
</evidence>
<dbReference type="EMBL" id="CP022684">
    <property type="protein sequence ID" value="AUM11659.1"/>
    <property type="molecule type" value="Genomic_DNA"/>
</dbReference>
<evidence type="ECO:0000313" key="5">
    <source>
        <dbReference type="Proteomes" id="UP000235116"/>
    </source>
</evidence>
<keyword evidence="3" id="KW-1005">Bacterial flagellum biogenesis</keyword>
<dbReference type="GO" id="GO:0044780">
    <property type="term" value="P:bacterial-type flagellum assembly"/>
    <property type="evidence" value="ECO:0007669"/>
    <property type="project" value="InterPro"/>
</dbReference>
<dbReference type="OrthoDB" id="5298520at2"/>
<dbReference type="AlphaFoldDB" id="A0A2K9LH26"/>
<comment type="similarity">
    <text evidence="2">Belongs to the FlgN family.</text>
</comment>
<dbReference type="Gene3D" id="1.20.58.300">
    <property type="entry name" value="FlgN-like"/>
    <property type="match status" value="1"/>
</dbReference>
<dbReference type="SUPFAM" id="SSF140566">
    <property type="entry name" value="FlgN-like"/>
    <property type="match status" value="1"/>
</dbReference>
<sequence>MATQISPKAAQQLLQAIEQDFKLSQTLKTVLQEEKTILEKRQYAAHPALLARKTQLLMELDQADQLRRQTMADMGLELDKGGFDFFLTQIPTAWKERFQSVWEKLSDTMNTCARLNKVNGKILAHAQHSMESLMSIIKGTATQVSIYQANGRRNMNADHRMLATA</sequence>
<accession>A0A2K9LH26</accession>
<organism evidence="4 5">
    <name type="scientific">Ketobacter alkanivorans</name>
    <dbReference type="NCBI Taxonomy" id="1917421"/>
    <lineage>
        <taxon>Bacteria</taxon>
        <taxon>Pseudomonadati</taxon>
        <taxon>Pseudomonadota</taxon>
        <taxon>Gammaproteobacteria</taxon>
        <taxon>Pseudomonadales</taxon>
        <taxon>Ketobacteraceae</taxon>
        <taxon>Ketobacter</taxon>
    </lineage>
</organism>
<dbReference type="Pfam" id="PF05130">
    <property type="entry name" value="FlgN"/>
    <property type="match status" value="1"/>
</dbReference>
<protein>
    <recommendedName>
        <fullName evidence="6">Flagellar biosynthesis protein FlgN</fullName>
    </recommendedName>
</protein>
<reference evidence="5" key="1">
    <citation type="submission" date="2017-08" db="EMBL/GenBank/DDBJ databases">
        <title>Direct submision.</title>
        <authorList>
            <person name="Kim S.-J."/>
            <person name="Rhee S.-K."/>
        </authorList>
    </citation>
    <scope>NUCLEOTIDE SEQUENCE [LARGE SCALE GENOMIC DNA]</scope>
    <source>
        <strain evidence="5">GI5</strain>
    </source>
</reference>
<evidence type="ECO:0000256" key="1">
    <source>
        <dbReference type="ARBA" id="ARBA00002397"/>
    </source>
</evidence>
<dbReference type="InterPro" id="IPR036679">
    <property type="entry name" value="FlgN-like_sf"/>
</dbReference>
<dbReference type="Proteomes" id="UP000235116">
    <property type="component" value="Chromosome"/>
</dbReference>
<evidence type="ECO:0000256" key="2">
    <source>
        <dbReference type="ARBA" id="ARBA00007703"/>
    </source>
</evidence>
<comment type="function">
    <text evidence="1">Required for the efficient initiation of filament assembly.</text>
</comment>
<evidence type="ECO:0000313" key="4">
    <source>
        <dbReference type="EMBL" id="AUM11659.1"/>
    </source>
</evidence>
<proteinExistence type="inferred from homology"/>
<gene>
    <name evidence="4" type="ORF">Kalk_04140</name>
</gene>
<dbReference type="KEGG" id="kak:Kalk_04140"/>